<sequence length="124" mass="13931">TVTAVKQLNNGNGSTVLDIVSYVRTNLNSSEKKLSQDVRKALKDATAARFLTFANGKYKEIPKLIEENTSKEAKRKTTRESDNSKTMSKRLKPTPTAPARNLRPKTTHLTRESSDRNPKNDSRK</sequence>
<feature type="non-terminal residue" evidence="3">
    <location>
        <position position="1"/>
    </location>
</feature>
<dbReference type="GO" id="GO:0006334">
    <property type="term" value="P:nucleosome assembly"/>
    <property type="evidence" value="ECO:0007669"/>
    <property type="project" value="InterPro"/>
</dbReference>
<dbReference type="GO" id="GO:0000786">
    <property type="term" value="C:nucleosome"/>
    <property type="evidence" value="ECO:0007669"/>
    <property type="project" value="InterPro"/>
</dbReference>
<dbReference type="InterPro" id="IPR005818">
    <property type="entry name" value="Histone_H1/H5_H15"/>
</dbReference>
<evidence type="ECO:0000313" key="3">
    <source>
        <dbReference type="EMBL" id="GBN23439.1"/>
    </source>
</evidence>
<dbReference type="OrthoDB" id="6437869at2759"/>
<feature type="domain" description="H15" evidence="2">
    <location>
        <begin position="3"/>
        <end position="55"/>
    </location>
</feature>
<evidence type="ECO:0000256" key="1">
    <source>
        <dbReference type="SAM" id="MobiDB-lite"/>
    </source>
</evidence>
<organism evidence="3 4">
    <name type="scientific">Araneus ventricosus</name>
    <name type="common">Orbweaver spider</name>
    <name type="synonym">Epeira ventricosa</name>
    <dbReference type="NCBI Taxonomy" id="182803"/>
    <lineage>
        <taxon>Eukaryota</taxon>
        <taxon>Metazoa</taxon>
        <taxon>Ecdysozoa</taxon>
        <taxon>Arthropoda</taxon>
        <taxon>Chelicerata</taxon>
        <taxon>Arachnida</taxon>
        <taxon>Araneae</taxon>
        <taxon>Araneomorphae</taxon>
        <taxon>Entelegynae</taxon>
        <taxon>Araneoidea</taxon>
        <taxon>Araneidae</taxon>
        <taxon>Araneus</taxon>
    </lineage>
</organism>
<dbReference type="EMBL" id="BGPR01006995">
    <property type="protein sequence ID" value="GBN23439.1"/>
    <property type="molecule type" value="Genomic_DNA"/>
</dbReference>
<evidence type="ECO:0000259" key="2">
    <source>
        <dbReference type="Pfam" id="PF00538"/>
    </source>
</evidence>
<accession>A0A4Y2M9W0</accession>
<dbReference type="Pfam" id="PF00538">
    <property type="entry name" value="Linker_histone"/>
    <property type="match status" value="1"/>
</dbReference>
<dbReference type="AlphaFoldDB" id="A0A4Y2M9W0"/>
<name>A0A4Y2M9W0_ARAVE</name>
<keyword evidence="4" id="KW-1185">Reference proteome</keyword>
<dbReference type="Proteomes" id="UP000499080">
    <property type="component" value="Unassembled WGS sequence"/>
</dbReference>
<protein>
    <recommendedName>
        <fullName evidence="2">H15 domain-containing protein</fullName>
    </recommendedName>
</protein>
<gene>
    <name evidence="3" type="ORF">AVEN_219089_1</name>
</gene>
<reference evidence="3 4" key="1">
    <citation type="journal article" date="2019" name="Sci. Rep.">
        <title>Orb-weaving spider Araneus ventricosus genome elucidates the spidroin gene catalogue.</title>
        <authorList>
            <person name="Kono N."/>
            <person name="Nakamura H."/>
            <person name="Ohtoshi R."/>
            <person name="Moran D.A.P."/>
            <person name="Shinohara A."/>
            <person name="Yoshida Y."/>
            <person name="Fujiwara M."/>
            <person name="Mori M."/>
            <person name="Tomita M."/>
            <person name="Arakawa K."/>
        </authorList>
    </citation>
    <scope>NUCLEOTIDE SEQUENCE [LARGE SCALE GENOMIC DNA]</scope>
</reference>
<dbReference type="GO" id="GO:0003677">
    <property type="term" value="F:DNA binding"/>
    <property type="evidence" value="ECO:0007669"/>
    <property type="project" value="InterPro"/>
</dbReference>
<feature type="compositionally biased region" description="Basic and acidic residues" evidence="1">
    <location>
        <begin position="109"/>
        <end position="124"/>
    </location>
</feature>
<proteinExistence type="predicted"/>
<comment type="caution">
    <text evidence="3">The sequence shown here is derived from an EMBL/GenBank/DDBJ whole genome shotgun (WGS) entry which is preliminary data.</text>
</comment>
<feature type="region of interest" description="Disordered" evidence="1">
    <location>
        <begin position="65"/>
        <end position="124"/>
    </location>
</feature>
<evidence type="ECO:0000313" key="4">
    <source>
        <dbReference type="Proteomes" id="UP000499080"/>
    </source>
</evidence>